<dbReference type="Proteomes" id="UP001301152">
    <property type="component" value="Unassembled WGS sequence"/>
</dbReference>
<gene>
    <name evidence="1" type="ORF">OQ497_09345</name>
</gene>
<keyword evidence="2" id="KW-1185">Reference proteome</keyword>
<name>A0ABT3QFU8_9PROT</name>
<evidence type="ECO:0000313" key="1">
    <source>
        <dbReference type="EMBL" id="MCX2564163.1"/>
    </source>
</evidence>
<sequence>MPLLKNGQIQDDTWVVVSEQDTLPSGDILVPLSQLDAGIGQKNGREGRLGVVLASGDEVESLRNFVSQLDAVEVVFPVFRDGRGFTQARALREHLRFAGDIRASGHILPDQYEFLLRCGVTDVVLPEGADVAAWERAHKAFTVAYQPSVQNERAEGFALRRRLF</sequence>
<accession>A0ABT3QFU8</accession>
<dbReference type="Pfam" id="PF06073">
    <property type="entry name" value="DUF934"/>
    <property type="match status" value="1"/>
</dbReference>
<proteinExistence type="predicted"/>
<comment type="caution">
    <text evidence="1">The sequence shown here is derived from an EMBL/GenBank/DDBJ whole genome shotgun (WGS) entry which is preliminary data.</text>
</comment>
<dbReference type="InterPro" id="IPR008318">
    <property type="entry name" value="UCP030820"/>
</dbReference>
<dbReference type="PIRSF" id="PIRSF030820">
    <property type="entry name" value="UCP030820"/>
    <property type="match status" value="1"/>
</dbReference>
<protein>
    <submittedName>
        <fullName evidence="1">DUF934 domain-containing protein</fullName>
    </submittedName>
</protein>
<dbReference type="EMBL" id="JAPIUZ010000004">
    <property type="protein sequence ID" value="MCX2564163.1"/>
    <property type="molecule type" value="Genomic_DNA"/>
</dbReference>
<dbReference type="RefSeq" id="WP_173559887.1">
    <property type="nucleotide sequence ID" value="NZ_JAPIUZ010000004.1"/>
</dbReference>
<evidence type="ECO:0000313" key="2">
    <source>
        <dbReference type="Proteomes" id="UP001301152"/>
    </source>
</evidence>
<reference evidence="1 2" key="1">
    <citation type="submission" date="2022-11" db="EMBL/GenBank/DDBJ databases">
        <title>Genome sequencing of Acetobacter type strain.</title>
        <authorList>
            <person name="Heo J."/>
            <person name="Lee D."/>
            <person name="Han B.-H."/>
            <person name="Hong S.-B."/>
            <person name="Kwon S.-W."/>
        </authorList>
    </citation>
    <scope>NUCLEOTIDE SEQUENCE [LARGE SCALE GENOMIC DNA]</scope>
    <source>
        <strain evidence="1 2">KACC 21253</strain>
    </source>
</reference>
<organism evidence="1 2">
    <name type="scientific">Acetobacter thailandicus</name>
    <dbReference type="NCBI Taxonomy" id="1502842"/>
    <lineage>
        <taxon>Bacteria</taxon>
        <taxon>Pseudomonadati</taxon>
        <taxon>Pseudomonadota</taxon>
        <taxon>Alphaproteobacteria</taxon>
        <taxon>Acetobacterales</taxon>
        <taxon>Acetobacteraceae</taxon>
        <taxon>Acetobacter</taxon>
    </lineage>
</organism>